<evidence type="ECO:0000313" key="2">
    <source>
        <dbReference type="Proteomes" id="UP000436006"/>
    </source>
</evidence>
<name>A0A7K1SJJ6_9BACT</name>
<gene>
    <name evidence="1" type="ORF">GO755_28010</name>
</gene>
<protein>
    <recommendedName>
        <fullName evidence="3">Cupin domain-containing protein</fullName>
    </recommendedName>
</protein>
<evidence type="ECO:0000313" key="1">
    <source>
        <dbReference type="EMBL" id="MVM33914.1"/>
    </source>
</evidence>
<dbReference type="InterPro" id="IPR011051">
    <property type="entry name" value="RmlC_Cupin_sf"/>
</dbReference>
<dbReference type="PANTHER" id="PTHR36440">
    <property type="entry name" value="PUTATIVE (AFU_ORTHOLOGUE AFUA_8G07350)-RELATED"/>
    <property type="match status" value="1"/>
</dbReference>
<dbReference type="InterPro" id="IPR053146">
    <property type="entry name" value="QDO-like"/>
</dbReference>
<dbReference type="PANTHER" id="PTHR36440:SF1">
    <property type="entry name" value="PUTATIVE (AFU_ORTHOLOGUE AFUA_8G07350)-RELATED"/>
    <property type="match status" value="1"/>
</dbReference>
<dbReference type="InterPro" id="IPR014710">
    <property type="entry name" value="RmlC-like_jellyroll"/>
</dbReference>
<dbReference type="Gene3D" id="2.60.120.10">
    <property type="entry name" value="Jelly Rolls"/>
    <property type="match status" value="1"/>
</dbReference>
<comment type="caution">
    <text evidence="1">The sequence shown here is derived from an EMBL/GenBank/DDBJ whole genome shotgun (WGS) entry which is preliminary data.</text>
</comment>
<dbReference type="EMBL" id="WPIN01000013">
    <property type="protein sequence ID" value="MVM33914.1"/>
    <property type="molecule type" value="Genomic_DNA"/>
</dbReference>
<accession>A0A7K1SJJ6</accession>
<evidence type="ECO:0008006" key="3">
    <source>
        <dbReference type="Google" id="ProtNLM"/>
    </source>
</evidence>
<keyword evidence="2" id="KW-1185">Reference proteome</keyword>
<reference evidence="1 2" key="1">
    <citation type="submission" date="2019-12" db="EMBL/GenBank/DDBJ databases">
        <title>Spirosoma sp. HMF4905 genome sequencing and assembly.</title>
        <authorList>
            <person name="Kang H."/>
            <person name="Cha I."/>
            <person name="Kim H."/>
            <person name="Joh K."/>
        </authorList>
    </citation>
    <scope>NUCLEOTIDE SEQUENCE [LARGE SCALE GENOMIC DNA]</scope>
    <source>
        <strain evidence="1 2">HMF4905</strain>
    </source>
</reference>
<dbReference type="SUPFAM" id="SSF51182">
    <property type="entry name" value="RmlC-like cupins"/>
    <property type="match status" value="1"/>
</dbReference>
<dbReference type="Proteomes" id="UP000436006">
    <property type="component" value="Unassembled WGS sequence"/>
</dbReference>
<organism evidence="1 2">
    <name type="scientific">Spirosoma arboris</name>
    <dbReference type="NCBI Taxonomy" id="2682092"/>
    <lineage>
        <taxon>Bacteria</taxon>
        <taxon>Pseudomonadati</taxon>
        <taxon>Bacteroidota</taxon>
        <taxon>Cytophagia</taxon>
        <taxon>Cytophagales</taxon>
        <taxon>Cytophagaceae</taxon>
        <taxon>Spirosoma</taxon>
    </lineage>
</organism>
<proteinExistence type="predicted"/>
<dbReference type="AlphaFoldDB" id="A0A7K1SJJ6"/>
<sequence length="108" mass="11636">MTPSTNITIITTAQTGRSIQIGDCKTTFLVSQTATNGLYCVFEHDLPAGFPGPPPHAHRITTHTFYVIEGTVRIVVDGKSVELWSATRSIFRQASFIGFPIQASSGPA</sequence>